<accession>A0A1Q6A480</accession>
<dbReference type="AlphaFoldDB" id="A0A1Q6A480"/>
<organism evidence="1 2">
    <name type="scientific">Mucilaginibacter polytrichastri</name>
    <dbReference type="NCBI Taxonomy" id="1302689"/>
    <lineage>
        <taxon>Bacteria</taxon>
        <taxon>Pseudomonadati</taxon>
        <taxon>Bacteroidota</taxon>
        <taxon>Sphingobacteriia</taxon>
        <taxon>Sphingobacteriales</taxon>
        <taxon>Sphingobacteriaceae</taxon>
        <taxon>Mucilaginibacter</taxon>
    </lineage>
</organism>
<dbReference type="GO" id="GO:0003676">
    <property type="term" value="F:nucleic acid binding"/>
    <property type="evidence" value="ECO:0007669"/>
    <property type="project" value="InterPro"/>
</dbReference>
<evidence type="ECO:0008006" key="3">
    <source>
        <dbReference type="Google" id="ProtNLM"/>
    </source>
</evidence>
<dbReference type="EMBL" id="MPPL01000001">
    <property type="protein sequence ID" value="OKS88803.1"/>
    <property type="molecule type" value="Genomic_DNA"/>
</dbReference>
<reference evidence="1 2" key="1">
    <citation type="submission" date="2016-11" db="EMBL/GenBank/DDBJ databases">
        <title>Whole Genome Sequencing of Mucilaginibacter polytrichastri RG4-7(T) isolated from the moss sample.</title>
        <authorList>
            <person name="Li Y."/>
        </authorList>
    </citation>
    <scope>NUCLEOTIDE SEQUENCE [LARGE SCALE GENOMIC DNA]</scope>
    <source>
        <strain evidence="1 2">RG4-7</strain>
    </source>
</reference>
<dbReference type="Gene3D" id="3.40.50.150">
    <property type="entry name" value="Vaccinia Virus protein VP39"/>
    <property type="match status" value="1"/>
</dbReference>
<gene>
    <name evidence="1" type="ORF">RG47T_4281</name>
</gene>
<dbReference type="InterPro" id="IPR002052">
    <property type="entry name" value="DNA_methylase_N6_adenine_CS"/>
</dbReference>
<dbReference type="PROSITE" id="PS00092">
    <property type="entry name" value="N6_MTASE"/>
    <property type="match status" value="1"/>
</dbReference>
<evidence type="ECO:0000313" key="1">
    <source>
        <dbReference type="EMBL" id="OKS88803.1"/>
    </source>
</evidence>
<dbReference type="InterPro" id="IPR029063">
    <property type="entry name" value="SAM-dependent_MTases_sf"/>
</dbReference>
<dbReference type="SUPFAM" id="SSF53335">
    <property type="entry name" value="S-adenosyl-L-methionine-dependent methyltransferases"/>
    <property type="match status" value="1"/>
</dbReference>
<keyword evidence="2" id="KW-1185">Reference proteome</keyword>
<comment type="caution">
    <text evidence="1">The sequence shown here is derived from an EMBL/GenBank/DDBJ whole genome shotgun (WGS) entry which is preliminary data.</text>
</comment>
<dbReference type="GO" id="GO:0008168">
    <property type="term" value="F:methyltransferase activity"/>
    <property type="evidence" value="ECO:0007669"/>
    <property type="project" value="InterPro"/>
</dbReference>
<evidence type="ECO:0000313" key="2">
    <source>
        <dbReference type="Proteomes" id="UP000186720"/>
    </source>
</evidence>
<dbReference type="STRING" id="1302689.RG47T_4281"/>
<name>A0A1Q6A480_9SPHI</name>
<sequence>MDPAMPADYHLDAVAFLENWQGEPFGTILLDPPYALRKSMELYKGIICSPFRRIKDVIPGCLKPGGLVITFGYHSVVMGRNRSFQVEKVAMFSHGGAIHDTIASVERFVK</sequence>
<proteinExistence type="predicted"/>
<protein>
    <recommendedName>
        <fullName evidence="3">DNA methylase N-4/N-6 domain-containing protein</fullName>
    </recommendedName>
</protein>
<dbReference type="Proteomes" id="UP000186720">
    <property type="component" value="Unassembled WGS sequence"/>
</dbReference>
<dbReference type="GO" id="GO:0032259">
    <property type="term" value="P:methylation"/>
    <property type="evidence" value="ECO:0007669"/>
    <property type="project" value="InterPro"/>
</dbReference>